<comment type="function">
    <text evidence="14 19">Joins adenosylcobinamide-GDP and alpha-ribazole to generate adenosylcobalamin (Ado-cobalamin). Also synthesizes adenosylcobalamin 5'-phosphate from adenosylcobinamide-GDP and alpha-ribazole 5'-phosphate.</text>
</comment>
<evidence type="ECO:0000256" key="4">
    <source>
        <dbReference type="ARBA" id="ARBA00010561"/>
    </source>
</evidence>
<dbReference type="RefSeq" id="WP_010076823.1">
    <property type="nucleotide sequence ID" value="NC_014393.1"/>
</dbReference>
<evidence type="ECO:0000256" key="6">
    <source>
        <dbReference type="ARBA" id="ARBA00015850"/>
    </source>
</evidence>
<dbReference type="Proteomes" id="UP000002730">
    <property type="component" value="Chromosome"/>
</dbReference>
<evidence type="ECO:0000256" key="17">
    <source>
        <dbReference type="ARBA" id="ARBA00048623"/>
    </source>
</evidence>
<proteinExistence type="inferred from homology"/>
<evidence type="ECO:0000256" key="18">
    <source>
        <dbReference type="ARBA" id="ARBA00049504"/>
    </source>
</evidence>
<dbReference type="HAMAP" id="MF_00719">
    <property type="entry name" value="CobS"/>
    <property type="match status" value="1"/>
</dbReference>
<keyword evidence="21" id="KW-1185">Reference proteome</keyword>
<dbReference type="EC" id="2.7.8.26" evidence="5 19"/>
<keyword evidence="9 19" id="KW-0808">Transferase</keyword>
<keyword evidence="8 19" id="KW-0169">Cobalamin biosynthesis</keyword>
<evidence type="ECO:0000256" key="12">
    <source>
        <dbReference type="ARBA" id="ARBA00022989"/>
    </source>
</evidence>
<feature type="transmembrane region" description="Helical" evidence="19">
    <location>
        <begin position="32"/>
        <end position="53"/>
    </location>
</feature>
<comment type="catalytic activity">
    <reaction evidence="17 19">
        <text>alpha-ribazole + adenosylcob(III)inamide-GDP = adenosylcob(III)alamin + GMP + H(+)</text>
        <dbReference type="Rhea" id="RHEA:16049"/>
        <dbReference type="ChEBI" id="CHEBI:10329"/>
        <dbReference type="ChEBI" id="CHEBI:15378"/>
        <dbReference type="ChEBI" id="CHEBI:18408"/>
        <dbReference type="ChEBI" id="CHEBI:58115"/>
        <dbReference type="ChEBI" id="CHEBI:60487"/>
        <dbReference type="EC" id="2.7.8.26"/>
    </reaction>
</comment>
<comment type="catalytic activity">
    <reaction evidence="18 19">
        <text>alpha-ribazole 5'-phosphate + adenosylcob(III)inamide-GDP = adenosylcob(III)alamin 5'-phosphate + GMP + H(+)</text>
        <dbReference type="Rhea" id="RHEA:23560"/>
        <dbReference type="ChEBI" id="CHEBI:15378"/>
        <dbReference type="ChEBI" id="CHEBI:57918"/>
        <dbReference type="ChEBI" id="CHEBI:58115"/>
        <dbReference type="ChEBI" id="CHEBI:60487"/>
        <dbReference type="ChEBI" id="CHEBI:60493"/>
        <dbReference type="EC" id="2.7.8.26"/>
    </reaction>
</comment>
<evidence type="ECO:0000256" key="15">
    <source>
        <dbReference type="ARBA" id="ARBA00032605"/>
    </source>
</evidence>
<feature type="transmembrane region" description="Helical" evidence="19">
    <location>
        <begin position="107"/>
        <end position="126"/>
    </location>
</feature>
<protein>
    <recommendedName>
        <fullName evidence="6 19">Adenosylcobinamide-GDP ribazoletransferase</fullName>
        <ecNumber evidence="5 19">2.7.8.26</ecNumber>
    </recommendedName>
    <alternativeName>
        <fullName evidence="16 19">Cobalamin synthase</fullName>
    </alternativeName>
    <alternativeName>
        <fullName evidence="15 19">Cobalamin-5'-phosphate synthase</fullName>
    </alternativeName>
</protein>
<evidence type="ECO:0000256" key="7">
    <source>
        <dbReference type="ARBA" id="ARBA00022475"/>
    </source>
</evidence>
<evidence type="ECO:0000256" key="13">
    <source>
        <dbReference type="ARBA" id="ARBA00023136"/>
    </source>
</evidence>
<dbReference type="NCBIfam" id="TIGR00317">
    <property type="entry name" value="cobS"/>
    <property type="match status" value="1"/>
</dbReference>
<comment type="pathway">
    <text evidence="3 19">Cofactor biosynthesis; adenosylcobalamin biosynthesis; adenosylcobalamin from cob(II)yrinate a,c-diamide: step 7/7.</text>
</comment>
<comment type="cofactor">
    <cofactor evidence="1 19">
        <name>Mg(2+)</name>
        <dbReference type="ChEBI" id="CHEBI:18420"/>
    </cofactor>
</comment>
<comment type="subcellular location">
    <subcellularLocation>
        <location evidence="2 19">Cell membrane</location>
        <topology evidence="2 19">Multi-pass membrane protein</topology>
    </subcellularLocation>
</comment>
<dbReference type="STRING" id="573061.Clocel_2212"/>
<sequence>MIKSLILTIQFLTRIPININIDIKENDISKGIIYFPIVGVILGAFDLIVYNLAGYVVPGYFQIVCAVLAYLCLTGAFHIDGLADTADAIYSSRKKEVMLEIMKDSRVGTNGVIAIIFDLILKILLISVSRNIPIAIFLSPVVGKLVQPILMYKANYPRENGLGNIYIGKVTLLNSAICCILGTLITTIGVKVIGIIATLGCLFFIFLFRKYIEKKIGGITGDILGAGSELAEVLFLLILAI</sequence>
<dbReference type="eggNOG" id="COG0368">
    <property type="taxonomic scope" value="Bacteria"/>
</dbReference>
<evidence type="ECO:0000256" key="10">
    <source>
        <dbReference type="ARBA" id="ARBA00022692"/>
    </source>
</evidence>
<dbReference type="GO" id="GO:0009236">
    <property type="term" value="P:cobalamin biosynthetic process"/>
    <property type="evidence" value="ECO:0007669"/>
    <property type="project" value="UniProtKB-UniRule"/>
</dbReference>
<keyword evidence="11 19" id="KW-0460">Magnesium</keyword>
<feature type="transmembrane region" description="Helical" evidence="19">
    <location>
        <begin position="59"/>
        <end position="86"/>
    </location>
</feature>
<keyword evidence="12 19" id="KW-1133">Transmembrane helix</keyword>
<dbReference type="GO" id="GO:0051073">
    <property type="term" value="F:adenosylcobinamide-GDP ribazoletransferase activity"/>
    <property type="evidence" value="ECO:0007669"/>
    <property type="project" value="UniProtKB-UniRule"/>
</dbReference>
<accession>D9SNY7</accession>
<dbReference type="GO" id="GO:0005886">
    <property type="term" value="C:plasma membrane"/>
    <property type="evidence" value="ECO:0007669"/>
    <property type="project" value="UniProtKB-SubCell"/>
</dbReference>
<dbReference type="UniPathway" id="UPA00148">
    <property type="reaction ID" value="UER00238"/>
</dbReference>
<evidence type="ECO:0000256" key="14">
    <source>
        <dbReference type="ARBA" id="ARBA00025228"/>
    </source>
</evidence>
<evidence type="ECO:0000256" key="16">
    <source>
        <dbReference type="ARBA" id="ARBA00032853"/>
    </source>
</evidence>
<evidence type="ECO:0000256" key="2">
    <source>
        <dbReference type="ARBA" id="ARBA00004651"/>
    </source>
</evidence>
<dbReference type="OrthoDB" id="9794626at2"/>
<dbReference type="AlphaFoldDB" id="D9SNY7"/>
<evidence type="ECO:0000256" key="19">
    <source>
        <dbReference type="HAMAP-Rule" id="MF_00719"/>
    </source>
</evidence>
<feature type="transmembrane region" description="Helical" evidence="19">
    <location>
        <begin position="164"/>
        <end position="186"/>
    </location>
</feature>
<keyword evidence="7 19" id="KW-1003">Cell membrane</keyword>
<dbReference type="HOGENOM" id="CLU_057426_1_2_9"/>
<keyword evidence="10 19" id="KW-0812">Transmembrane</keyword>
<dbReference type="GO" id="GO:0008818">
    <property type="term" value="F:cobalamin 5'-phosphate synthase activity"/>
    <property type="evidence" value="ECO:0007669"/>
    <property type="project" value="UniProtKB-UniRule"/>
</dbReference>
<dbReference type="KEGG" id="ccb:Clocel_2212"/>
<evidence type="ECO:0000256" key="8">
    <source>
        <dbReference type="ARBA" id="ARBA00022573"/>
    </source>
</evidence>
<organism evidence="20 21">
    <name type="scientific">Clostridium cellulovorans (strain ATCC 35296 / DSM 3052 / OCM 3 / 743B)</name>
    <dbReference type="NCBI Taxonomy" id="573061"/>
    <lineage>
        <taxon>Bacteria</taxon>
        <taxon>Bacillati</taxon>
        <taxon>Bacillota</taxon>
        <taxon>Clostridia</taxon>
        <taxon>Eubacteriales</taxon>
        <taxon>Clostridiaceae</taxon>
        <taxon>Clostridium</taxon>
    </lineage>
</organism>
<keyword evidence="13 19" id="KW-0472">Membrane</keyword>
<evidence type="ECO:0000313" key="21">
    <source>
        <dbReference type="Proteomes" id="UP000002730"/>
    </source>
</evidence>
<feature type="transmembrane region" description="Helical" evidence="19">
    <location>
        <begin position="132"/>
        <end position="152"/>
    </location>
</feature>
<feature type="transmembrane region" description="Helical" evidence="19">
    <location>
        <begin position="192"/>
        <end position="208"/>
    </location>
</feature>
<dbReference type="PANTHER" id="PTHR34148">
    <property type="entry name" value="ADENOSYLCOBINAMIDE-GDP RIBAZOLETRANSFERASE"/>
    <property type="match status" value="1"/>
</dbReference>
<dbReference type="Pfam" id="PF02654">
    <property type="entry name" value="CobS"/>
    <property type="match status" value="1"/>
</dbReference>
<evidence type="ECO:0000256" key="1">
    <source>
        <dbReference type="ARBA" id="ARBA00001946"/>
    </source>
</evidence>
<dbReference type="InterPro" id="IPR003805">
    <property type="entry name" value="CobS"/>
</dbReference>
<dbReference type="EMBL" id="CP002160">
    <property type="protein sequence ID" value="ADL51952.1"/>
    <property type="molecule type" value="Genomic_DNA"/>
</dbReference>
<evidence type="ECO:0000256" key="9">
    <source>
        <dbReference type="ARBA" id="ARBA00022679"/>
    </source>
</evidence>
<dbReference type="PANTHER" id="PTHR34148:SF1">
    <property type="entry name" value="ADENOSYLCOBINAMIDE-GDP RIBAZOLETRANSFERASE"/>
    <property type="match status" value="1"/>
</dbReference>
<evidence type="ECO:0000313" key="20">
    <source>
        <dbReference type="EMBL" id="ADL51952.1"/>
    </source>
</evidence>
<comment type="similarity">
    <text evidence="4 19">Belongs to the CobS family.</text>
</comment>
<name>D9SNY7_CLOC7</name>
<gene>
    <name evidence="19" type="primary">cobS</name>
    <name evidence="20" type="ordered locus">Clocel_2212</name>
</gene>
<evidence type="ECO:0000256" key="3">
    <source>
        <dbReference type="ARBA" id="ARBA00004663"/>
    </source>
</evidence>
<evidence type="ECO:0000256" key="11">
    <source>
        <dbReference type="ARBA" id="ARBA00022842"/>
    </source>
</evidence>
<evidence type="ECO:0000256" key="5">
    <source>
        <dbReference type="ARBA" id="ARBA00013200"/>
    </source>
</evidence>
<reference evidence="20 21" key="1">
    <citation type="submission" date="2010-08" db="EMBL/GenBank/DDBJ databases">
        <title>Complete sequence of Clostridium cellulovorans 743B.</title>
        <authorList>
            <consortium name="US DOE Joint Genome Institute"/>
            <person name="Lucas S."/>
            <person name="Copeland A."/>
            <person name="Lapidus A."/>
            <person name="Cheng J.-F."/>
            <person name="Bruce D."/>
            <person name="Goodwin L."/>
            <person name="Pitluck S."/>
            <person name="Chertkov O."/>
            <person name="Detter J.C."/>
            <person name="Han C."/>
            <person name="Tapia R."/>
            <person name="Land M."/>
            <person name="Hauser L."/>
            <person name="Chang Y.-J."/>
            <person name="Jeffries C."/>
            <person name="Kyrpides N."/>
            <person name="Ivanova N."/>
            <person name="Mikhailova N."/>
            <person name="Hemme C.L."/>
            <person name="Woyke T."/>
        </authorList>
    </citation>
    <scope>NUCLEOTIDE SEQUENCE [LARGE SCALE GENOMIC DNA]</scope>
    <source>
        <strain evidence="21">ATCC 35296 / DSM 3052 / OCM 3 / 743B</strain>
    </source>
</reference>